<accession>A0AA47P263</accession>
<dbReference type="AlphaFoldDB" id="A0AA47P263"/>
<dbReference type="EMBL" id="JAOPHQ010002846">
    <property type="protein sequence ID" value="KAK0145625.1"/>
    <property type="molecule type" value="Genomic_DNA"/>
</dbReference>
<comment type="caution">
    <text evidence="1">The sequence shown here is derived from an EMBL/GenBank/DDBJ whole genome shotgun (WGS) entry which is preliminary data.</text>
</comment>
<evidence type="ECO:0000313" key="1">
    <source>
        <dbReference type="EMBL" id="KAK0145625.1"/>
    </source>
</evidence>
<gene>
    <name evidence="1" type="ORF">N1851_015455</name>
</gene>
<keyword evidence="2" id="KW-1185">Reference proteome</keyword>
<proteinExistence type="predicted"/>
<evidence type="ECO:0000313" key="2">
    <source>
        <dbReference type="Proteomes" id="UP001174136"/>
    </source>
</evidence>
<name>A0AA47P263_MERPO</name>
<organism evidence="1 2">
    <name type="scientific">Merluccius polli</name>
    <name type="common">Benguela hake</name>
    <name type="synonym">Merluccius cadenati</name>
    <dbReference type="NCBI Taxonomy" id="89951"/>
    <lineage>
        <taxon>Eukaryota</taxon>
        <taxon>Metazoa</taxon>
        <taxon>Chordata</taxon>
        <taxon>Craniata</taxon>
        <taxon>Vertebrata</taxon>
        <taxon>Euteleostomi</taxon>
        <taxon>Actinopterygii</taxon>
        <taxon>Neopterygii</taxon>
        <taxon>Teleostei</taxon>
        <taxon>Neoteleostei</taxon>
        <taxon>Acanthomorphata</taxon>
        <taxon>Zeiogadaria</taxon>
        <taxon>Gadariae</taxon>
        <taxon>Gadiformes</taxon>
        <taxon>Gadoidei</taxon>
        <taxon>Merlucciidae</taxon>
        <taxon>Merluccius</taxon>
    </lineage>
</organism>
<protein>
    <submittedName>
        <fullName evidence="1">Uncharacterized protein</fullName>
    </submittedName>
</protein>
<dbReference type="Proteomes" id="UP001174136">
    <property type="component" value="Unassembled WGS sequence"/>
</dbReference>
<sequence>MNGKNKGVQARLLVKNPHVLLVVADAAKNSIDATSFFGNVQKSWSETRWESRVNSFSPLRYQASGFRNALFEVREKATDAKLKPNLWQRRLGYSDSRFAQLCGMTSSPRSTHSASYCSLPQRSWMSKSKSSVLL</sequence>
<reference evidence="1" key="1">
    <citation type="journal article" date="2023" name="Front. Mar. Sci.">
        <title>A new Merluccius polli reference genome to investigate the effects of global change in West African waters.</title>
        <authorList>
            <person name="Mateo J.L."/>
            <person name="Blanco-Fernandez C."/>
            <person name="Garcia-Vazquez E."/>
            <person name="Machado-Schiaffino G."/>
        </authorList>
    </citation>
    <scope>NUCLEOTIDE SEQUENCE</scope>
    <source>
        <strain evidence="1">C29</strain>
        <tissue evidence="1">Fin</tissue>
    </source>
</reference>